<evidence type="ECO:0000313" key="7">
    <source>
        <dbReference type="Proteomes" id="UP000277811"/>
    </source>
</evidence>
<dbReference type="PANTHER" id="PTHR30115">
    <property type="entry name" value="NITROGEN REGULATORY PROTEIN P-II"/>
    <property type="match status" value="1"/>
</dbReference>
<dbReference type="PRINTS" id="PR00340">
    <property type="entry name" value="PIIGLNB"/>
</dbReference>
<dbReference type="GO" id="GO:0005829">
    <property type="term" value="C:cytosol"/>
    <property type="evidence" value="ECO:0007669"/>
    <property type="project" value="TreeGrafter"/>
</dbReference>
<evidence type="ECO:0000256" key="5">
    <source>
        <dbReference type="RuleBase" id="RU003936"/>
    </source>
</evidence>
<dbReference type="InterPro" id="IPR002187">
    <property type="entry name" value="N-reg_PII"/>
</dbReference>
<organism evidence="6 7">
    <name type="scientific">Lucifera butyrica</name>
    <dbReference type="NCBI Taxonomy" id="1351585"/>
    <lineage>
        <taxon>Bacteria</taxon>
        <taxon>Bacillati</taxon>
        <taxon>Bacillota</taxon>
        <taxon>Negativicutes</taxon>
        <taxon>Veillonellales</taxon>
        <taxon>Veillonellaceae</taxon>
        <taxon>Lucifera</taxon>
    </lineage>
</organism>
<gene>
    <name evidence="6" type="ORF">LUCI_4849</name>
</gene>
<keyword evidence="2" id="KW-0805">Transcription regulation</keyword>
<dbReference type="EMBL" id="UPPP01000127">
    <property type="protein sequence ID" value="VBB09554.1"/>
    <property type="molecule type" value="Genomic_DNA"/>
</dbReference>
<evidence type="ECO:0000256" key="4">
    <source>
        <dbReference type="ARBA" id="ARBA00023231"/>
    </source>
</evidence>
<comment type="function">
    <text evidence="1">Could be involved in the regulation of nitrogen fixation.</text>
</comment>
<keyword evidence="4" id="KW-0535">Nitrogen fixation</keyword>
<protein>
    <submittedName>
        <fullName evidence="6">Nitrogen regulatory protein pii</fullName>
    </submittedName>
</protein>
<dbReference type="Pfam" id="PF00543">
    <property type="entry name" value="P-II"/>
    <property type="match status" value="1"/>
</dbReference>
<evidence type="ECO:0000313" key="6">
    <source>
        <dbReference type="EMBL" id="VBB09554.1"/>
    </source>
</evidence>
<reference evidence="6 7" key="1">
    <citation type="submission" date="2018-06" db="EMBL/GenBank/DDBJ databases">
        <authorList>
            <person name="Strepis N."/>
        </authorList>
    </citation>
    <scope>NUCLEOTIDE SEQUENCE [LARGE SCALE GENOMIC DNA]</scope>
    <source>
        <strain evidence="6">LUCI</strain>
    </source>
</reference>
<comment type="similarity">
    <text evidence="5">Belongs to the P(II) protein family.</text>
</comment>
<dbReference type="Proteomes" id="UP000277811">
    <property type="component" value="Unassembled WGS sequence"/>
</dbReference>
<keyword evidence="7" id="KW-1185">Reference proteome</keyword>
<dbReference type="PROSITE" id="PS51343">
    <property type="entry name" value="PII_GLNB_DOM"/>
    <property type="match status" value="1"/>
</dbReference>
<sequence length="105" mass="11648">MKMIRAMVRPEKAEDVADGLEVAGYYALTKMNVVGRGKQKGIIVGNLHYDEIPKVMFMMVVEDETVDEVIKIVNEKAFTGNFGDGKIFISPVEKAVTIRTNQVGL</sequence>
<dbReference type="OrthoDB" id="9814202at2"/>
<dbReference type="RefSeq" id="WP_122630332.1">
    <property type="nucleotide sequence ID" value="NZ_UPPP01000127.1"/>
</dbReference>
<dbReference type="InterPro" id="IPR017918">
    <property type="entry name" value="N-reg_PII_CS"/>
</dbReference>
<evidence type="ECO:0000256" key="3">
    <source>
        <dbReference type="ARBA" id="ARBA00023163"/>
    </source>
</evidence>
<dbReference type="GO" id="GO:0005524">
    <property type="term" value="F:ATP binding"/>
    <property type="evidence" value="ECO:0007669"/>
    <property type="project" value="TreeGrafter"/>
</dbReference>
<dbReference type="InterPro" id="IPR015867">
    <property type="entry name" value="N-reg_PII/ATP_PRibTrfase_C"/>
</dbReference>
<proteinExistence type="inferred from homology"/>
<evidence type="ECO:0000256" key="1">
    <source>
        <dbReference type="ARBA" id="ARBA00002440"/>
    </source>
</evidence>
<dbReference type="PANTHER" id="PTHR30115:SF13">
    <property type="entry name" value="PII-LIKE PROTEIN GLNBI"/>
    <property type="match status" value="1"/>
</dbReference>
<dbReference type="GO" id="GO:0006808">
    <property type="term" value="P:regulation of nitrogen utilization"/>
    <property type="evidence" value="ECO:0007669"/>
    <property type="project" value="InterPro"/>
</dbReference>
<keyword evidence="3" id="KW-0804">Transcription</keyword>
<evidence type="ECO:0000256" key="2">
    <source>
        <dbReference type="ARBA" id="ARBA00023015"/>
    </source>
</evidence>
<name>A0A498RDC3_9FIRM</name>
<dbReference type="AlphaFoldDB" id="A0A498RDC3"/>
<dbReference type="SUPFAM" id="SSF54913">
    <property type="entry name" value="GlnB-like"/>
    <property type="match status" value="1"/>
</dbReference>
<dbReference type="InterPro" id="IPR011322">
    <property type="entry name" value="N-reg_PII-like_a/b"/>
</dbReference>
<dbReference type="PROSITE" id="PS00638">
    <property type="entry name" value="PII_GLNB_CTER"/>
    <property type="match status" value="1"/>
</dbReference>
<dbReference type="Gene3D" id="3.30.70.120">
    <property type="match status" value="1"/>
</dbReference>
<accession>A0A498RDC3</accession>
<dbReference type="GO" id="GO:0030234">
    <property type="term" value="F:enzyme regulator activity"/>
    <property type="evidence" value="ECO:0007669"/>
    <property type="project" value="InterPro"/>
</dbReference>
<dbReference type="SMART" id="SM00938">
    <property type="entry name" value="P-II"/>
    <property type="match status" value="1"/>
</dbReference>